<protein>
    <submittedName>
        <fullName evidence="6">HTH-type transcriptional activator CmpR</fullName>
    </submittedName>
</protein>
<evidence type="ECO:0000259" key="5">
    <source>
        <dbReference type="PROSITE" id="PS50931"/>
    </source>
</evidence>
<name>A0A1X7AKW6_9GAMM</name>
<proteinExistence type="inferred from homology"/>
<accession>A0A1X7AKW6</accession>
<dbReference type="OrthoDB" id="9808620at2"/>
<keyword evidence="3" id="KW-0238">DNA-binding</keyword>
<evidence type="ECO:0000313" key="7">
    <source>
        <dbReference type="Proteomes" id="UP000196573"/>
    </source>
</evidence>
<dbReference type="AlphaFoldDB" id="A0A1X7AKW6"/>
<evidence type="ECO:0000256" key="3">
    <source>
        <dbReference type="ARBA" id="ARBA00023125"/>
    </source>
</evidence>
<dbReference type="SUPFAM" id="SSF46785">
    <property type="entry name" value="Winged helix' DNA-binding domain"/>
    <property type="match status" value="1"/>
</dbReference>
<dbReference type="GO" id="GO:0003700">
    <property type="term" value="F:DNA-binding transcription factor activity"/>
    <property type="evidence" value="ECO:0007669"/>
    <property type="project" value="InterPro"/>
</dbReference>
<dbReference type="RefSeq" id="WP_087110310.1">
    <property type="nucleotide sequence ID" value="NZ_CBCSCN010000003.1"/>
</dbReference>
<dbReference type="Proteomes" id="UP000196573">
    <property type="component" value="Unassembled WGS sequence"/>
</dbReference>
<dbReference type="InterPro" id="IPR036390">
    <property type="entry name" value="WH_DNA-bd_sf"/>
</dbReference>
<organism evidence="6 7">
    <name type="scientific">Parendozoicomonas haliclonae</name>
    <dbReference type="NCBI Taxonomy" id="1960125"/>
    <lineage>
        <taxon>Bacteria</taxon>
        <taxon>Pseudomonadati</taxon>
        <taxon>Pseudomonadota</taxon>
        <taxon>Gammaproteobacteria</taxon>
        <taxon>Oceanospirillales</taxon>
        <taxon>Endozoicomonadaceae</taxon>
        <taxon>Parendozoicomonas</taxon>
    </lineage>
</organism>
<evidence type="ECO:0000256" key="1">
    <source>
        <dbReference type="ARBA" id="ARBA00009437"/>
    </source>
</evidence>
<evidence type="ECO:0000256" key="4">
    <source>
        <dbReference type="ARBA" id="ARBA00023163"/>
    </source>
</evidence>
<dbReference type="InterPro" id="IPR005119">
    <property type="entry name" value="LysR_subst-bd"/>
</dbReference>
<comment type="similarity">
    <text evidence="1">Belongs to the LysR transcriptional regulatory family.</text>
</comment>
<dbReference type="CDD" id="cd08420">
    <property type="entry name" value="PBP2_CysL_like"/>
    <property type="match status" value="1"/>
</dbReference>
<dbReference type="Pfam" id="PF00126">
    <property type="entry name" value="HTH_1"/>
    <property type="match status" value="1"/>
</dbReference>
<dbReference type="PANTHER" id="PTHR30126">
    <property type="entry name" value="HTH-TYPE TRANSCRIPTIONAL REGULATOR"/>
    <property type="match status" value="1"/>
</dbReference>
<dbReference type="InterPro" id="IPR036388">
    <property type="entry name" value="WH-like_DNA-bd_sf"/>
</dbReference>
<dbReference type="PANTHER" id="PTHR30126:SF94">
    <property type="entry name" value="LYSR FAMILY TRANSCRIPTIONAL REGULATOR"/>
    <property type="match status" value="1"/>
</dbReference>
<keyword evidence="2" id="KW-0805">Transcription regulation</keyword>
<dbReference type="PROSITE" id="PS50931">
    <property type="entry name" value="HTH_LYSR"/>
    <property type="match status" value="1"/>
</dbReference>
<dbReference type="GO" id="GO:0000976">
    <property type="term" value="F:transcription cis-regulatory region binding"/>
    <property type="evidence" value="ECO:0007669"/>
    <property type="project" value="TreeGrafter"/>
</dbReference>
<reference evidence="6 7" key="1">
    <citation type="submission" date="2017-03" db="EMBL/GenBank/DDBJ databases">
        <authorList>
            <person name="Afonso C.L."/>
            <person name="Miller P.J."/>
            <person name="Scott M.A."/>
            <person name="Spackman E."/>
            <person name="Goraichik I."/>
            <person name="Dimitrov K.M."/>
            <person name="Suarez D.L."/>
            <person name="Swayne D.E."/>
        </authorList>
    </citation>
    <scope>NUCLEOTIDE SEQUENCE [LARGE SCALE GENOMIC DNA]</scope>
    <source>
        <strain evidence="6">SB41UT1</strain>
    </source>
</reference>
<keyword evidence="4" id="KW-0804">Transcription</keyword>
<dbReference type="Pfam" id="PF03466">
    <property type="entry name" value="LysR_substrate"/>
    <property type="match status" value="1"/>
</dbReference>
<dbReference type="SUPFAM" id="SSF53850">
    <property type="entry name" value="Periplasmic binding protein-like II"/>
    <property type="match status" value="1"/>
</dbReference>
<dbReference type="EMBL" id="FWPT01000005">
    <property type="protein sequence ID" value="SMA47582.1"/>
    <property type="molecule type" value="Genomic_DNA"/>
</dbReference>
<evidence type="ECO:0000313" key="6">
    <source>
        <dbReference type="EMBL" id="SMA47582.1"/>
    </source>
</evidence>
<dbReference type="Gene3D" id="3.40.190.290">
    <property type="match status" value="1"/>
</dbReference>
<dbReference type="InterPro" id="IPR000847">
    <property type="entry name" value="LysR_HTH_N"/>
</dbReference>
<evidence type="ECO:0000256" key="2">
    <source>
        <dbReference type="ARBA" id="ARBA00023015"/>
    </source>
</evidence>
<dbReference type="Gene3D" id="1.10.10.10">
    <property type="entry name" value="Winged helix-like DNA-binding domain superfamily/Winged helix DNA-binding domain"/>
    <property type="match status" value="1"/>
</dbReference>
<keyword evidence="7" id="KW-1185">Reference proteome</keyword>
<sequence>MHITLRQLEIFRAVAQIGRVTGAAESLYISQPAASMALSELEKHLGPLFDRHQGSSLKLNDAGRALLPKASELIDRAKELENQFAHSDGPLSGNIILNASSTVGNNLMPRILSAFQQKQPGVRIEMEIKNSKTIEQRLLEFKIDMAMVEGTCLHPDIEVTTWLEDELLIICSNNHPLANKKDVCLSELADETWILREHGSGTRELFDEMIAPYFDHTQVGMVLNRAEAVKQCVIDDIGIACLSRFAVKSALTSGMISTIHVRDLNLKRHFYLLTHKKKYHSNMLRQLKDYLLAWQPEHLLPAHLLDT</sequence>
<feature type="domain" description="HTH lysR-type" evidence="5">
    <location>
        <begin position="3"/>
        <end position="60"/>
    </location>
</feature>
<gene>
    <name evidence="6" type="primary">cmpR_2</name>
    <name evidence="6" type="ORF">EHSB41UT_02479</name>
</gene>